<accession>A0A0F4YQ72</accession>
<keyword evidence="3" id="KW-1185">Reference proteome</keyword>
<dbReference type="RefSeq" id="XP_013326847.1">
    <property type="nucleotide sequence ID" value="XM_013471393.1"/>
</dbReference>
<dbReference type="GeneID" id="25318081"/>
<comment type="caution">
    <text evidence="2">The sequence shown here is derived from an EMBL/GenBank/DDBJ whole genome shotgun (WGS) entry which is preliminary data.</text>
</comment>
<dbReference type="InterPro" id="IPR036291">
    <property type="entry name" value="NAD(P)-bd_dom_sf"/>
</dbReference>
<dbReference type="Gene3D" id="3.40.50.720">
    <property type="entry name" value="NAD(P)-binding Rossmann-like Domain"/>
    <property type="match status" value="1"/>
</dbReference>
<proteinExistence type="predicted"/>
<dbReference type="PANTHER" id="PTHR43708:SF1">
    <property type="entry name" value="GALACTOSE_LACTOSE METABOLISM REGULATORY PROTEIN GAL80"/>
    <property type="match status" value="1"/>
</dbReference>
<evidence type="ECO:0000313" key="3">
    <source>
        <dbReference type="Proteomes" id="UP000053958"/>
    </source>
</evidence>
<dbReference type="InterPro" id="IPR000683">
    <property type="entry name" value="Gfo/Idh/MocA-like_OxRdtase_N"/>
</dbReference>
<reference evidence="2 3" key="1">
    <citation type="submission" date="2015-04" db="EMBL/GenBank/DDBJ databases">
        <authorList>
            <person name="Heijne W.H."/>
            <person name="Fedorova N.D."/>
            <person name="Nierman W.C."/>
            <person name="Vollebregt A.W."/>
            <person name="Zhao Z."/>
            <person name="Wu L."/>
            <person name="Kumar M."/>
            <person name="Stam H."/>
            <person name="van den Berg M.A."/>
            <person name="Pel H.J."/>
        </authorList>
    </citation>
    <scope>NUCLEOTIDE SEQUENCE [LARGE SCALE GENOMIC DNA]</scope>
    <source>
        <strain evidence="2 3">CBS 393.64</strain>
    </source>
</reference>
<dbReference type="GO" id="GO:0000166">
    <property type="term" value="F:nucleotide binding"/>
    <property type="evidence" value="ECO:0007669"/>
    <property type="project" value="InterPro"/>
</dbReference>
<name>A0A0F4YQ72_RASE3</name>
<dbReference type="STRING" id="1408163.A0A0F4YQ72"/>
<gene>
    <name evidence="2" type="ORF">T310_5741</name>
</gene>
<dbReference type="Gene3D" id="3.30.360.10">
    <property type="entry name" value="Dihydrodipicolinate Reductase, domain 2"/>
    <property type="match status" value="1"/>
</dbReference>
<dbReference type="EMBL" id="LASV01000278">
    <property type="protein sequence ID" value="KKA20235.1"/>
    <property type="molecule type" value="Genomic_DNA"/>
</dbReference>
<dbReference type="SUPFAM" id="SSF51735">
    <property type="entry name" value="NAD(P)-binding Rossmann-fold domains"/>
    <property type="match status" value="1"/>
</dbReference>
<organism evidence="2 3">
    <name type="scientific">Rasamsonia emersonii (strain ATCC 16479 / CBS 393.64 / IMI 116815)</name>
    <dbReference type="NCBI Taxonomy" id="1408163"/>
    <lineage>
        <taxon>Eukaryota</taxon>
        <taxon>Fungi</taxon>
        <taxon>Dikarya</taxon>
        <taxon>Ascomycota</taxon>
        <taxon>Pezizomycotina</taxon>
        <taxon>Eurotiomycetes</taxon>
        <taxon>Eurotiomycetidae</taxon>
        <taxon>Eurotiales</taxon>
        <taxon>Trichocomaceae</taxon>
        <taxon>Rasamsonia</taxon>
    </lineage>
</organism>
<dbReference type="PANTHER" id="PTHR43708">
    <property type="entry name" value="CONSERVED EXPRESSED OXIDOREDUCTASE (EUROFUNG)"/>
    <property type="match status" value="1"/>
</dbReference>
<dbReference type="InterPro" id="IPR051317">
    <property type="entry name" value="Gfo/Idh/MocA_oxidoreduct"/>
</dbReference>
<sequence length="346" mass="37936">MAPIRVGLIGLSSAPPESNEGTGWAATAHLPFLQASPHFEIVALLNSSVEAAQAAIQKYGLPPETKAYGDPNDLAADSTVDLVVSVRVDRHFLVVRPSIIAGKIVFVEWPLDRNLQVAKEMAALAAKHNAKTIVGLQGSFSPFVRKLKETVQNGVLGQIEPEKTLLIVVTVHGDLKSFDSACVLTLPRKDIVDPSAGNKVVEKDVPNTVPDQVRFWGTAGPSNAAVTVLLHGGPGIPGQPETEWRVQGTKGWMRLTSAGLGLNVCSLVTKLEHFDTESNTVQELVPDPDEWDSLPLPARNVARLYEAYRKDEWYPDFEWGVKRHQLIEQMWKKFDETYGKQEPSLL</sequence>
<feature type="domain" description="Gfo/Idh/MocA-like oxidoreductase N-terminal" evidence="1">
    <location>
        <begin position="21"/>
        <end position="135"/>
    </location>
</feature>
<dbReference type="AlphaFoldDB" id="A0A0F4YQ72"/>
<dbReference type="OrthoDB" id="64915at2759"/>
<evidence type="ECO:0000313" key="2">
    <source>
        <dbReference type="EMBL" id="KKA20235.1"/>
    </source>
</evidence>
<dbReference type="Pfam" id="PF01408">
    <property type="entry name" value="GFO_IDH_MocA"/>
    <property type="match status" value="1"/>
</dbReference>
<protein>
    <submittedName>
        <fullName evidence="2">Putative dehydrogenase-like protein</fullName>
    </submittedName>
</protein>
<dbReference type="Proteomes" id="UP000053958">
    <property type="component" value="Unassembled WGS sequence"/>
</dbReference>
<evidence type="ECO:0000259" key="1">
    <source>
        <dbReference type="Pfam" id="PF01408"/>
    </source>
</evidence>